<dbReference type="InterPro" id="IPR007462">
    <property type="entry name" value="COV1-like"/>
</dbReference>
<proteinExistence type="predicted"/>
<dbReference type="Proteomes" id="UP001143330">
    <property type="component" value="Unassembled WGS sequence"/>
</dbReference>
<feature type="transmembrane region" description="Helical" evidence="1">
    <location>
        <begin position="12"/>
        <end position="34"/>
    </location>
</feature>
<evidence type="ECO:0000313" key="3">
    <source>
        <dbReference type="Proteomes" id="UP001143330"/>
    </source>
</evidence>
<dbReference type="AlphaFoldDB" id="A0A9W6K3L1"/>
<keyword evidence="3" id="KW-1185">Reference proteome</keyword>
<gene>
    <name evidence="2" type="ORF">GCM10017653_44180</name>
</gene>
<keyword evidence="1" id="KW-1133">Transmembrane helix</keyword>
<reference evidence="2" key="1">
    <citation type="journal article" date="2014" name="Int. J. Syst. Evol. Microbiol.">
        <title>Complete genome sequence of Corynebacterium casei LMG S-19264T (=DSM 44701T), isolated from a smear-ripened cheese.</title>
        <authorList>
            <consortium name="US DOE Joint Genome Institute (JGI-PGF)"/>
            <person name="Walter F."/>
            <person name="Albersmeier A."/>
            <person name="Kalinowski J."/>
            <person name="Ruckert C."/>
        </authorList>
    </citation>
    <scope>NUCLEOTIDE SEQUENCE</scope>
    <source>
        <strain evidence="2">VKM B-2789</strain>
    </source>
</reference>
<protein>
    <recommendedName>
        <fullName evidence="4">DUF502 domain-containing protein</fullName>
    </recommendedName>
</protein>
<evidence type="ECO:0000256" key="1">
    <source>
        <dbReference type="SAM" id="Phobius"/>
    </source>
</evidence>
<evidence type="ECO:0008006" key="4">
    <source>
        <dbReference type="Google" id="ProtNLM"/>
    </source>
</evidence>
<evidence type="ECO:0000313" key="2">
    <source>
        <dbReference type="EMBL" id="GLK86348.1"/>
    </source>
</evidence>
<sequence>MVKATLAGGLLFLLPIILVVIVIGHAVKLMAAIAEPVAHLLPAGSIVGLHSENILAILLLVLISLFAGLVARTRPGRRVMRWSETSLLGGMPQYQLVKSVAQGMAQVENMEGVKVALVSIDGGWQIGYLLETLPNGWTTIFVPQAPTPMSGNVMYLPADRVQPLTMSMAQAMTLVKRLGRIDIHLSQIMAPAR</sequence>
<dbReference type="RefSeq" id="WP_213364380.1">
    <property type="nucleotide sequence ID" value="NZ_BSFM01000019.1"/>
</dbReference>
<comment type="caution">
    <text evidence="2">The sequence shown here is derived from an EMBL/GenBank/DDBJ whole genome shotgun (WGS) entry which is preliminary data.</text>
</comment>
<feature type="transmembrane region" description="Helical" evidence="1">
    <location>
        <begin position="54"/>
        <end position="71"/>
    </location>
</feature>
<organism evidence="2 3">
    <name type="scientific">Ancylobacter defluvii</name>
    <dbReference type="NCBI Taxonomy" id="1282440"/>
    <lineage>
        <taxon>Bacteria</taxon>
        <taxon>Pseudomonadati</taxon>
        <taxon>Pseudomonadota</taxon>
        <taxon>Alphaproteobacteria</taxon>
        <taxon>Hyphomicrobiales</taxon>
        <taxon>Xanthobacteraceae</taxon>
        <taxon>Ancylobacter</taxon>
    </lineage>
</organism>
<accession>A0A9W6K3L1</accession>
<dbReference type="EMBL" id="BSFM01000019">
    <property type="protein sequence ID" value="GLK86348.1"/>
    <property type="molecule type" value="Genomic_DNA"/>
</dbReference>
<keyword evidence="1" id="KW-0472">Membrane</keyword>
<keyword evidence="1" id="KW-0812">Transmembrane</keyword>
<dbReference type="Pfam" id="PF04367">
    <property type="entry name" value="DUF502"/>
    <property type="match status" value="1"/>
</dbReference>
<reference evidence="2" key="2">
    <citation type="submission" date="2023-01" db="EMBL/GenBank/DDBJ databases">
        <authorList>
            <person name="Sun Q."/>
            <person name="Evtushenko L."/>
        </authorList>
    </citation>
    <scope>NUCLEOTIDE SEQUENCE</scope>
    <source>
        <strain evidence="2">VKM B-2789</strain>
    </source>
</reference>
<name>A0A9W6K3L1_9HYPH</name>